<keyword evidence="1" id="KW-0812">Transmembrane</keyword>
<evidence type="ECO:0000313" key="3">
    <source>
        <dbReference type="Proteomes" id="UP000245926"/>
    </source>
</evidence>
<dbReference type="Proteomes" id="UP000245926">
    <property type="component" value="Chromosome"/>
</dbReference>
<gene>
    <name evidence="2" type="ORF">DK389_26095</name>
</gene>
<feature type="transmembrane region" description="Helical" evidence="1">
    <location>
        <begin position="29"/>
        <end position="47"/>
    </location>
</feature>
<evidence type="ECO:0000313" key="2">
    <source>
        <dbReference type="EMBL" id="AWN43345.1"/>
    </source>
</evidence>
<keyword evidence="3" id="KW-1185">Reference proteome</keyword>
<reference evidence="3" key="1">
    <citation type="submission" date="2018-05" db="EMBL/GenBank/DDBJ databases">
        <title>Complete Genome Sequence of Methylobacterium sp. 17SD2-17.</title>
        <authorList>
            <person name="Srinivasan S."/>
        </authorList>
    </citation>
    <scope>NUCLEOTIDE SEQUENCE [LARGE SCALE GENOMIC DNA]</scope>
    <source>
        <strain evidence="3">17SD2-17</strain>
    </source>
</reference>
<dbReference type="EMBL" id="CP029550">
    <property type="protein sequence ID" value="AWN43345.1"/>
    <property type="molecule type" value="Genomic_DNA"/>
</dbReference>
<name>A0A2U8WB17_9HYPH</name>
<protein>
    <submittedName>
        <fullName evidence="2">Uncharacterized protein</fullName>
    </submittedName>
</protein>
<dbReference type="RefSeq" id="WP_109894059.1">
    <property type="nucleotide sequence ID" value="NZ_CP029550.1"/>
</dbReference>
<accession>A0A2U8WB17</accession>
<dbReference type="KEGG" id="mets:DK389_26095"/>
<evidence type="ECO:0000256" key="1">
    <source>
        <dbReference type="SAM" id="Phobius"/>
    </source>
</evidence>
<dbReference type="AlphaFoldDB" id="A0A2U8WB17"/>
<keyword evidence="1" id="KW-1133">Transmembrane helix</keyword>
<organism evidence="2 3">
    <name type="scientific">Methylobacterium durans</name>
    <dbReference type="NCBI Taxonomy" id="2202825"/>
    <lineage>
        <taxon>Bacteria</taxon>
        <taxon>Pseudomonadati</taxon>
        <taxon>Pseudomonadota</taxon>
        <taxon>Alphaproteobacteria</taxon>
        <taxon>Hyphomicrobiales</taxon>
        <taxon>Methylobacteriaceae</taxon>
        <taxon>Methylobacterium</taxon>
    </lineage>
</organism>
<proteinExistence type="predicted"/>
<sequence length="72" mass="7723">MFDLTWLIAFAIGSILIQTADRHAAALTPFLVGAALFLAMVVGTVLYHQAMVRIADDLPHYEAAILGIAVGR</sequence>
<keyword evidence="1" id="KW-0472">Membrane</keyword>
<dbReference type="OrthoDB" id="9860456at2"/>